<keyword evidence="4 6" id="KW-0808">Transferase</keyword>
<keyword evidence="5" id="KW-0663">Pyridoxal phosphate</keyword>
<dbReference type="InterPro" id="IPR015422">
    <property type="entry name" value="PyrdxlP-dep_Trfase_small"/>
</dbReference>
<gene>
    <name evidence="8" type="ORF">CSO01_07940</name>
</gene>
<dbReference type="Gene3D" id="3.40.640.10">
    <property type="entry name" value="Type I PLP-dependent aspartate aminotransferase-like (Major domain)"/>
    <property type="match status" value="1"/>
</dbReference>
<accession>A0A512PA46</accession>
<dbReference type="RefSeq" id="WP_146951833.1">
    <property type="nucleotide sequence ID" value="NZ_BAABBJ010000015.1"/>
</dbReference>
<evidence type="ECO:0000256" key="5">
    <source>
        <dbReference type="ARBA" id="ARBA00022898"/>
    </source>
</evidence>
<dbReference type="GO" id="GO:0008483">
    <property type="term" value="F:transaminase activity"/>
    <property type="evidence" value="ECO:0007669"/>
    <property type="project" value="UniProtKB-KW"/>
</dbReference>
<dbReference type="GO" id="GO:0006520">
    <property type="term" value="P:amino acid metabolic process"/>
    <property type="evidence" value="ECO:0007669"/>
    <property type="project" value="InterPro"/>
</dbReference>
<dbReference type="InterPro" id="IPR015421">
    <property type="entry name" value="PyrdxlP-dep_Trfase_major"/>
</dbReference>
<organism evidence="8 9">
    <name type="scientific">Cellulomonas soli</name>
    <dbReference type="NCBI Taxonomy" id="931535"/>
    <lineage>
        <taxon>Bacteria</taxon>
        <taxon>Bacillati</taxon>
        <taxon>Actinomycetota</taxon>
        <taxon>Actinomycetes</taxon>
        <taxon>Micrococcales</taxon>
        <taxon>Cellulomonadaceae</taxon>
        <taxon>Cellulomonas</taxon>
    </lineage>
</organism>
<feature type="domain" description="Aminotransferase class I/classII large" evidence="7">
    <location>
        <begin position="29"/>
        <end position="369"/>
    </location>
</feature>
<dbReference type="GO" id="GO:0030170">
    <property type="term" value="F:pyridoxal phosphate binding"/>
    <property type="evidence" value="ECO:0007669"/>
    <property type="project" value="InterPro"/>
</dbReference>
<dbReference type="PANTHER" id="PTHR46383">
    <property type="entry name" value="ASPARTATE AMINOTRANSFERASE"/>
    <property type="match status" value="1"/>
</dbReference>
<keyword evidence="9" id="KW-1185">Reference proteome</keyword>
<dbReference type="Pfam" id="PF00155">
    <property type="entry name" value="Aminotran_1_2"/>
    <property type="match status" value="1"/>
</dbReference>
<evidence type="ECO:0000256" key="6">
    <source>
        <dbReference type="RuleBase" id="RU000481"/>
    </source>
</evidence>
<dbReference type="CDD" id="cd00609">
    <property type="entry name" value="AAT_like"/>
    <property type="match status" value="1"/>
</dbReference>
<dbReference type="SUPFAM" id="SSF53383">
    <property type="entry name" value="PLP-dependent transferases"/>
    <property type="match status" value="1"/>
</dbReference>
<dbReference type="InterPro" id="IPR004839">
    <property type="entry name" value="Aminotransferase_I/II_large"/>
</dbReference>
<evidence type="ECO:0000256" key="1">
    <source>
        <dbReference type="ARBA" id="ARBA00001933"/>
    </source>
</evidence>
<evidence type="ECO:0000313" key="9">
    <source>
        <dbReference type="Proteomes" id="UP000321798"/>
    </source>
</evidence>
<dbReference type="EMBL" id="BKAL01000002">
    <property type="protein sequence ID" value="GEP68079.1"/>
    <property type="molecule type" value="Genomic_DNA"/>
</dbReference>
<dbReference type="AlphaFoldDB" id="A0A512PA46"/>
<protein>
    <recommendedName>
        <fullName evidence="6">Aminotransferase</fullName>
        <ecNumber evidence="6">2.6.1.-</ecNumber>
    </recommendedName>
</protein>
<keyword evidence="3 6" id="KW-0032">Aminotransferase</keyword>
<evidence type="ECO:0000259" key="7">
    <source>
        <dbReference type="Pfam" id="PF00155"/>
    </source>
</evidence>
<dbReference type="InterPro" id="IPR004838">
    <property type="entry name" value="NHTrfase_class1_PyrdxlP-BS"/>
</dbReference>
<evidence type="ECO:0000256" key="4">
    <source>
        <dbReference type="ARBA" id="ARBA00022679"/>
    </source>
</evidence>
<dbReference type="InterPro" id="IPR050596">
    <property type="entry name" value="AspAT/PAT-like"/>
</dbReference>
<dbReference type="OrthoDB" id="9763453at2"/>
<sequence length="395" mass="41861">MPLTQSAVAHIPRSGIRTLMELALRDPQAIHLEIGEPDAVTAPHIVEAAHAAAVSGRTGYTSSTGLPALRAAFADRVTATRGRPTGPEEIVVTTGAMHALAMAMAALLAPGDEILVPDPEFPNWRMQAVAVGAVARTYPTHAEHGFVPRAADIEAAITDRTRAILLCSPNNPTGAVYPRATIEAVYDIARRHDLWLFSDECYEAITFDVPHVSPCAMDVDGRVLTFLSLSKSYAMTGWRLGCVVIPDPKVVELMSQLAEATVACPSALSQHAGLAALTGPQDCVAEAVDSYRERRDAAVALLTARGIDCVRPDGAFYLMVDVSRVTDDSHAFALDLLAEQHVAVAPGATFGPAAASMVRVSLASERGQLIEGLSRLADHVDACAARRELLALPQA</sequence>
<reference evidence="8 9" key="1">
    <citation type="submission" date="2019-07" db="EMBL/GenBank/DDBJ databases">
        <title>Whole genome shotgun sequence of Cellulomonas soli NBRC 109434.</title>
        <authorList>
            <person name="Hosoyama A."/>
            <person name="Uohara A."/>
            <person name="Ohji S."/>
            <person name="Ichikawa N."/>
        </authorList>
    </citation>
    <scope>NUCLEOTIDE SEQUENCE [LARGE SCALE GENOMIC DNA]</scope>
    <source>
        <strain evidence="8 9">NBRC 109434</strain>
    </source>
</reference>
<dbReference type="Proteomes" id="UP000321798">
    <property type="component" value="Unassembled WGS sequence"/>
</dbReference>
<comment type="caution">
    <text evidence="8">The sequence shown here is derived from an EMBL/GenBank/DDBJ whole genome shotgun (WGS) entry which is preliminary data.</text>
</comment>
<proteinExistence type="inferred from homology"/>
<dbReference type="InterPro" id="IPR015424">
    <property type="entry name" value="PyrdxlP-dep_Trfase"/>
</dbReference>
<name>A0A512PA46_9CELL</name>
<dbReference type="Gene3D" id="3.90.1150.10">
    <property type="entry name" value="Aspartate Aminotransferase, domain 1"/>
    <property type="match status" value="1"/>
</dbReference>
<evidence type="ECO:0000313" key="8">
    <source>
        <dbReference type="EMBL" id="GEP68079.1"/>
    </source>
</evidence>
<dbReference type="EC" id="2.6.1.-" evidence="6"/>
<evidence type="ECO:0000256" key="2">
    <source>
        <dbReference type="ARBA" id="ARBA00007441"/>
    </source>
</evidence>
<comment type="similarity">
    <text evidence="2 6">Belongs to the class-I pyridoxal-phosphate-dependent aminotransferase family.</text>
</comment>
<dbReference type="PROSITE" id="PS00105">
    <property type="entry name" value="AA_TRANSFER_CLASS_1"/>
    <property type="match status" value="1"/>
</dbReference>
<evidence type="ECO:0000256" key="3">
    <source>
        <dbReference type="ARBA" id="ARBA00022576"/>
    </source>
</evidence>
<comment type="cofactor">
    <cofactor evidence="1 6">
        <name>pyridoxal 5'-phosphate</name>
        <dbReference type="ChEBI" id="CHEBI:597326"/>
    </cofactor>
</comment>